<dbReference type="PANTHER" id="PTHR48075:SF5">
    <property type="entry name" value="3-HYDROXYBUTYRYL-COA DEHYDROGENASE"/>
    <property type="match status" value="1"/>
</dbReference>
<dbReference type="HAMAP" id="MF_02129">
    <property type="entry name" value="L_carnitine_dehydrog"/>
    <property type="match status" value="1"/>
</dbReference>
<comment type="similarity">
    <text evidence="7">Belongs to the 3-hydroxyacyl-CoA dehydrogenase family. L-carnitine dehydrogenase subfamily.</text>
</comment>
<comment type="subunit">
    <text evidence="3 7">Homodimer.</text>
</comment>
<dbReference type="AlphaFoldDB" id="A0A839SYU1"/>
<dbReference type="InterPro" id="IPR026578">
    <property type="entry name" value="L-carnitine_dehydrogenase"/>
</dbReference>
<dbReference type="InterPro" id="IPR013328">
    <property type="entry name" value="6PGD_dom2"/>
</dbReference>
<dbReference type="Pfam" id="PF02737">
    <property type="entry name" value="3HCDH_N"/>
    <property type="match status" value="1"/>
</dbReference>
<gene>
    <name evidence="10" type="ORF">FHR98_003056</name>
</gene>
<dbReference type="PANTHER" id="PTHR48075">
    <property type="entry name" value="3-HYDROXYACYL-COA DEHYDROGENASE FAMILY PROTEIN"/>
    <property type="match status" value="1"/>
</dbReference>
<comment type="subcellular location">
    <subcellularLocation>
        <location evidence="1 7">Cytoplasm</location>
    </subcellularLocation>
</comment>
<dbReference type="Gene3D" id="1.10.1040.10">
    <property type="entry name" value="N-(1-d-carboxylethyl)-l-norvaline Dehydrogenase, domain 2"/>
    <property type="match status" value="1"/>
</dbReference>
<keyword evidence="6 7" id="KW-0520">NAD</keyword>
<reference evidence="10 11" key="1">
    <citation type="submission" date="2020-08" db="EMBL/GenBank/DDBJ databases">
        <title>Genomic Encyclopedia of Type Strains, Phase III (KMG-III): the genomes of soil and plant-associated and newly described type strains.</title>
        <authorList>
            <person name="Whitman W."/>
        </authorList>
    </citation>
    <scope>NUCLEOTIDE SEQUENCE [LARGE SCALE GENOMIC DNA]</scope>
    <source>
        <strain evidence="10 11">CECT 8803</strain>
    </source>
</reference>
<sequence length="329" mass="36176">MSVIGKAALLGGGVIGGGWAARLLLNGIDVVLFDPDPQAARKMGEVMTNARRAFADLIPEGRPSEGRLTITADLAEAVSGATFIQESAPERLELKQNLFAEVDALAPEDALICSSTSGLLPTELQAKMKRPERLLVAHPFNPVYLLPLVELVGGEKTAPEAIERAKTLYVSLGMKPLHVRREIEAFIADRLMEALWREALWLVKDGIASAEEIDDAIRYGCGLRWAQMGTFQVFNIAGGEAGMRHFMAQFGPALKWPWTKLMDVPEMTEELIERIAEQTDAQAGGRSFRELERIRDENLVAIMQALEPKDWGAGAVLKQYRAQLRGDKT</sequence>
<dbReference type="SUPFAM" id="SSF51735">
    <property type="entry name" value="NAD(P)-binding Rossmann-fold domains"/>
    <property type="match status" value="1"/>
</dbReference>
<feature type="domain" description="3-hydroxyacyl-CoA dehydrogenase NAD binding" evidence="9">
    <location>
        <begin position="7"/>
        <end position="181"/>
    </location>
</feature>
<dbReference type="InterPro" id="IPR006176">
    <property type="entry name" value="3-OHacyl-CoA_DH_NAD-bd"/>
</dbReference>
<organism evidence="10 11">
    <name type="scientific">Limibacillus halophilus</name>
    <dbReference type="NCBI Taxonomy" id="1579333"/>
    <lineage>
        <taxon>Bacteria</taxon>
        <taxon>Pseudomonadati</taxon>
        <taxon>Pseudomonadota</taxon>
        <taxon>Alphaproteobacteria</taxon>
        <taxon>Rhodospirillales</taxon>
        <taxon>Rhodovibrionaceae</taxon>
        <taxon>Limibacillus</taxon>
    </lineage>
</organism>
<evidence type="ECO:0000313" key="10">
    <source>
        <dbReference type="EMBL" id="MBB3066746.1"/>
    </source>
</evidence>
<comment type="pathway">
    <text evidence="2 7">Amine and polyamine metabolism; carnitine metabolism.</text>
</comment>
<dbReference type="Proteomes" id="UP000581135">
    <property type="component" value="Unassembled WGS sequence"/>
</dbReference>
<evidence type="ECO:0000256" key="7">
    <source>
        <dbReference type="HAMAP-Rule" id="MF_02129"/>
    </source>
</evidence>
<dbReference type="Gene3D" id="3.40.50.720">
    <property type="entry name" value="NAD(P)-binding Rossmann-like Domain"/>
    <property type="match status" value="1"/>
</dbReference>
<name>A0A839SYU1_9PROT</name>
<keyword evidence="5 7" id="KW-0560">Oxidoreductase</keyword>
<comment type="function">
    <text evidence="7">Catalyzes the NAD(+)-dependent oxidation of L-carnitine to 3-dehydrocarnitine.</text>
</comment>
<dbReference type="InterPro" id="IPR006108">
    <property type="entry name" value="3HC_DH_C"/>
</dbReference>
<evidence type="ECO:0000259" key="8">
    <source>
        <dbReference type="Pfam" id="PF00725"/>
    </source>
</evidence>
<feature type="domain" description="3-hydroxyacyl-CoA dehydrogenase C-terminal" evidence="8">
    <location>
        <begin position="186"/>
        <end position="255"/>
    </location>
</feature>
<dbReference type="SUPFAM" id="SSF48179">
    <property type="entry name" value="6-phosphogluconate dehydrogenase C-terminal domain-like"/>
    <property type="match status" value="1"/>
</dbReference>
<keyword evidence="4 7" id="KW-0963">Cytoplasm</keyword>
<dbReference type="GO" id="GO:0006631">
    <property type="term" value="P:fatty acid metabolic process"/>
    <property type="evidence" value="ECO:0007669"/>
    <property type="project" value="InterPro"/>
</dbReference>
<protein>
    <recommendedName>
        <fullName evidence="7">L-carnitine dehydrogenase</fullName>
        <shortName evidence="7">CDH</shortName>
        <shortName evidence="7">L-CDH</shortName>
        <ecNumber evidence="7">1.1.1.108</ecNumber>
    </recommendedName>
</protein>
<evidence type="ECO:0000256" key="3">
    <source>
        <dbReference type="ARBA" id="ARBA00011738"/>
    </source>
</evidence>
<comment type="caution">
    <text evidence="10">The sequence shown here is derived from an EMBL/GenBank/DDBJ whole genome shotgun (WGS) entry which is preliminary data.</text>
</comment>
<evidence type="ECO:0000256" key="4">
    <source>
        <dbReference type="ARBA" id="ARBA00022490"/>
    </source>
</evidence>
<dbReference type="InterPro" id="IPR036291">
    <property type="entry name" value="NAD(P)-bd_dom_sf"/>
</dbReference>
<dbReference type="Pfam" id="PF00725">
    <property type="entry name" value="3HCDH"/>
    <property type="match status" value="1"/>
</dbReference>
<dbReference type="EMBL" id="JACHXA010000010">
    <property type="protein sequence ID" value="MBB3066746.1"/>
    <property type="molecule type" value="Genomic_DNA"/>
</dbReference>
<evidence type="ECO:0000259" key="9">
    <source>
        <dbReference type="Pfam" id="PF02737"/>
    </source>
</evidence>
<dbReference type="GO" id="GO:0070403">
    <property type="term" value="F:NAD+ binding"/>
    <property type="evidence" value="ECO:0007669"/>
    <property type="project" value="InterPro"/>
</dbReference>
<evidence type="ECO:0000256" key="1">
    <source>
        <dbReference type="ARBA" id="ARBA00004496"/>
    </source>
</evidence>
<evidence type="ECO:0000256" key="5">
    <source>
        <dbReference type="ARBA" id="ARBA00023002"/>
    </source>
</evidence>
<dbReference type="RefSeq" id="WP_183417570.1">
    <property type="nucleotide sequence ID" value="NZ_JACHXA010000010.1"/>
</dbReference>
<feature type="binding site" evidence="7">
    <location>
        <begin position="11"/>
        <end position="16"/>
    </location>
    <ligand>
        <name>NAD(+)</name>
        <dbReference type="ChEBI" id="CHEBI:57540"/>
    </ligand>
</feature>
<comment type="catalytic activity">
    <reaction evidence="7">
        <text>carnitine + NAD(+) = 3-dehydrocarnitine + NADH + H(+)</text>
        <dbReference type="Rhea" id="RHEA:19265"/>
        <dbReference type="ChEBI" id="CHEBI:15378"/>
        <dbReference type="ChEBI" id="CHEBI:17126"/>
        <dbReference type="ChEBI" id="CHEBI:57540"/>
        <dbReference type="ChEBI" id="CHEBI:57885"/>
        <dbReference type="ChEBI" id="CHEBI:57945"/>
        <dbReference type="EC" id="1.1.1.108"/>
    </reaction>
</comment>
<evidence type="ECO:0000256" key="6">
    <source>
        <dbReference type="ARBA" id="ARBA00023027"/>
    </source>
</evidence>
<dbReference type="GO" id="GO:0047728">
    <property type="term" value="F:carnitine 3-dehydrogenase activity"/>
    <property type="evidence" value="ECO:0007669"/>
    <property type="project" value="UniProtKB-UniRule"/>
</dbReference>
<keyword evidence="11" id="KW-1185">Reference proteome</keyword>
<dbReference type="GO" id="GO:0009437">
    <property type="term" value="P:carnitine metabolic process"/>
    <property type="evidence" value="ECO:0007669"/>
    <property type="project" value="UniProtKB-UniRule"/>
</dbReference>
<accession>A0A839SYU1</accession>
<proteinExistence type="inferred from homology"/>
<evidence type="ECO:0000313" key="11">
    <source>
        <dbReference type="Proteomes" id="UP000581135"/>
    </source>
</evidence>
<dbReference type="GO" id="GO:0005737">
    <property type="term" value="C:cytoplasm"/>
    <property type="evidence" value="ECO:0007669"/>
    <property type="project" value="UniProtKB-SubCell"/>
</dbReference>
<evidence type="ECO:0000256" key="2">
    <source>
        <dbReference type="ARBA" id="ARBA00004855"/>
    </source>
</evidence>
<dbReference type="InterPro" id="IPR008927">
    <property type="entry name" value="6-PGluconate_DH-like_C_sf"/>
</dbReference>
<dbReference type="UniPathway" id="UPA00117"/>
<dbReference type="EC" id="1.1.1.108" evidence="7"/>